<dbReference type="InterPro" id="IPR007111">
    <property type="entry name" value="NACHT_NTPase"/>
</dbReference>
<evidence type="ECO:0000256" key="2">
    <source>
        <dbReference type="SAM" id="Phobius"/>
    </source>
</evidence>
<evidence type="ECO:0000259" key="3">
    <source>
        <dbReference type="Pfam" id="PF05729"/>
    </source>
</evidence>
<dbReference type="InterPro" id="IPR027417">
    <property type="entry name" value="P-loop_NTPase"/>
</dbReference>
<feature type="region of interest" description="Disordered" evidence="1">
    <location>
        <begin position="549"/>
        <end position="568"/>
    </location>
</feature>
<feature type="transmembrane region" description="Helical" evidence="2">
    <location>
        <begin position="734"/>
        <end position="755"/>
    </location>
</feature>
<name>A0A853A576_9ACTN</name>
<comment type="caution">
    <text evidence="4">The sequence shown here is derived from an EMBL/GenBank/DDBJ whole genome shotgun (WGS) entry which is preliminary data.</text>
</comment>
<dbReference type="RefSeq" id="WP_179814347.1">
    <property type="nucleotide sequence ID" value="NZ_JACBZD010000001.1"/>
</dbReference>
<dbReference type="AlphaFoldDB" id="A0A853A576"/>
<keyword evidence="2" id="KW-0472">Membrane</keyword>
<protein>
    <recommendedName>
        <fullName evidence="3">NACHT domain-containing protein</fullName>
    </recommendedName>
</protein>
<feature type="transmembrane region" description="Helical" evidence="2">
    <location>
        <begin position="455"/>
        <end position="476"/>
    </location>
</feature>
<sequence>MASTRTRIARVRLLYIALWGLATLLSIGASVYFRMGVGGTVVTLLTVLPSAYLTWAAFASDRAEAASSDLDKVTEDLAKAVAAQWRVEADRRGLTHDVELPLRWEPAPAALVQPWADLRETAASWRPGGAPAPEWFRSAEQLAGGIEDVAEVFSRVPTGRLIVLGGMGSGKTALLIRLLLERLQDREGAAEPVPVLLSLASWDPREPLDAWMARRLARDYPDLRSPVGRGDASSRAEALVSRRRVLPFLDGLDEIPRPSRVRALIGINKYLNHRGQRLVLSCRTEEYEEVARAGAASLRLAKAAGIALLSVRPGEAESYLRRSAEHSGGAGAARWERLLSLLGDDQRLTDALSTPLMLSLAHAVHDPGPDESGRADLPQPDELCDAERFPTSDAIRQHLFDAFLPAAYRQWEGSARAARRYRATRRTLVVLARHLRENGTTDLAWYRLHRALPRWLPSAAAGVAIGALGWSVNWYFHTGFLFALAGGFAGGLVGGVATGLTYGLGQGLLDAWVNDASLGGVGLQLLDGLADGLGGGLMGTLASGSVRASRRGAEGGPATAVPGARSPRTTGRRWNLLGCLAGVTFGLVDGVADGYRDGQGLAAALPAALAVAAVYGLVGWFAGRYLGGGGASTAPSAHVRWAWDPRGYLRAVSYLVLPYALAGVLAVLATRRMATTDSPDPLGDGGWAFLIGLVPLSGVTAGLTYAFRGVSVDLATAADPADLLARDRAAFRDIALLVSALVALAVGGLAVRFGIDAVCGCARVDDPGLVAELLFGLAMGLAYGLAAGVSQTASFTFLVTRLALAVRYGVPRDLMGVLADAHRRGVLRQVGAVYQFRHLGLRDHLAAAPEPSGPWGRWGRPGADATPPPGASLPG</sequence>
<evidence type="ECO:0000313" key="4">
    <source>
        <dbReference type="EMBL" id="NYI05642.1"/>
    </source>
</evidence>
<reference evidence="4 5" key="1">
    <citation type="submission" date="2020-07" db="EMBL/GenBank/DDBJ databases">
        <title>Sequencing the genomes of 1000 actinobacteria strains.</title>
        <authorList>
            <person name="Klenk H.-P."/>
        </authorList>
    </citation>
    <scope>NUCLEOTIDE SEQUENCE [LARGE SCALE GENOMIC DNA]</scope>
    <source>
        <strain evidence="4 5">DSM 42178</strain>
    </source>
</reference>
<organism evidence="4 5">
    <name type="scientific">Allostreptomyces psammosilenae</name>
    <dbReference type="NCBI Taxonomy" id="1892865"/>
    <lineage>
        <taxon>Bacteria</taxon>
        <taxon>Bacillati</taxon>
        <taxon>Actinomycetota</taxon>
        <taxon>Actinomycetes</taxon>
        <taxon>Kitasatosporales</taxon>
        <taxon>Streptomycetaceae</taxon>
        <taxon>Allostreptomyces</taxon>
    </lineage>
</organism>
<feature type="compositionally biased region" description="Low complexity" evidence="1">
    <location>
        <begin position="853"/>
        <end position="862"/>
    </location>
</feature>
<keyword evidence="2" id="KW-0812">Transmembrane</keyword>
<feature type="transmembrane region" description="Helical" evidence="2">
    <location>
        <begin position="12"/>
        <end position="33"/>
    </location>
</feature>
<feature type="transmembrane region" description="Helical" evidence="2">
    <location>
        <begin position="39"/>
        <end position="58"/>
    </location>
</feature>
<feature type="domain" description="NACHT" evidence="3">
    <location>
        <begin position="161"/>
        <end position="321"/>
    </location>
</feature>
<gene>
    <name evidence="4" type="ORF">FHU37_002585</name>
</gene>
<accession>A0A853A576</accession>
<feature type="transmembrane region" description="Helical" evidence="2">
    <location>
        <begin position="482"/>
        <end position="504"/>
    </location>
</feature>
<dbReference type="Pfam" id="PF05729">
    <property type="entry name" value="NACHT"/>
    <property type="match status" value="1"/>
</dbReference>
<feature type="transmembrane region" description="Helical" evidence="2">
    <location>
        <begin position="647"/>
        <end position="667"/>
    </location>
</feature>
<proteinExistence type="predicted"/>
<keyword evidence="2" id="KW-1133">Transmembrane helix</keyword>
<keyword evidence="5" id="KW-1185">Reference proteome</keyword>
<dbReference type="Proteomes" id="UP000567795">
    <property type="component" value="Unassembled WGS sequence"/>
</dbReference>
<feature type="transmembrane region" description="Helical" evidence="2">
    <location>
        <begin position="775"/>
        <end position="799"/>
    </location>
</feature>
<feature type="compositionally biased region" description="Pro residues" evidence="1">
    <location>
        <begin position="866"/>
        <end position="875"/>
    </location>
</feature>
<evidence type="ECO:0000313" key="5">
    <source>
        <dbReference type="Proteomes" id="UP000567795"/>
    </source>
</evidence>
<feature type="region of interest" description="Disordered" evidence="1">
    <location>
        <begin position="852"/>
        <end position="875"/>
    </location>
</feature>
<evidence type="ECO:0000256" key="1">
    <source>
        <dbReference type="SAM" id="MobiDB-lite"/>
    </source>
</evidence>
<dbReference type="Gene3D" id="3.40.50.300">
    <property type="entry name" value="P-loop containing nucleotide triphosphate hydrolases"/>
    <property type="match status" value="1"/>
</dbReference>
<dbReference type="EMBL" id="JACBZD010000001">
    <property type="protein sequence ID" value="NYI05642.1"/>
    <property type="molecule type" value="Genomic_DNA"/>
</dbReference>
<feature type="transmembrane region" description="Helical" evidence="2">
    <location>
        <begin position="687"/>
        <end position="707"/>
    </location>
</feature>
<feature type="transmembrane region" description="Helical" evidence="2">
    <location>
        <begin position="574"/>
        <end position="592"/>
    </location>
</feature>
<feature type="transmembrane region" description="Helical" evidence="2">
    <location>
        <begin position="604"/>
        <end position="626"/>
    </location>
</feature>